<gene>
    <name evidence="8" type="ORF">PECUL_23A044666</name>
</gene>
<dbReference type="PANTHER" id="PTHR45973:SF9">
    <property type="entry name" value="LEUCINE-RICH REPEAT-CONTAINING PROTEIN 46"/>
    <property type="match status" value="1"/>
</dbReference>
<dbReference type="PROSITE" id="PS51450">
    <property type="entry name" value="LRR"/>
    <property type="match status" value="4"/>
</dbReference>
<evidence type="ECO:0000256" key="7">
    <source>
        <dbReference type="SAM" id="MobiDB-lite"/>
    </source>
</evidence>
<dbReference type="AlphaFoldDB" id="A0AAD1TI84"/>
<dbReference type="FunFam" id="3.80.10.10:FF:000331">
    <property type="entry name" value="Dynein assembly factor 1, axonemal homolog"/>
    <property type="match status" value="1"/>
</dbReference>
<proteinExistence type="inferred from homology"/>
<evidence type="ECO:0000256" key="5">
    <source>
        <dbReference type="ARBA" id="ARBA00023069"/>
    </source>
</evidence>
<reference evidence="8" key="1">
    <citation type="submission" date="2022-03" db="EMBL/GenBank/DDBJ databases">
        <authorList>
            <person name="Alioto T."/>
            <person name="Alioto T."/>
            <person name="Gomez Garrido J."/>
        </authorList>
    </citation>
    <scope>NUCLEOTIDE SEQUENCE</scope>
</reference>
<keyword evidence="3" id="KW-0433">Leucine-rich repeat</keyword>
<feature type="compositionally biased region" description="Polar residues" evidence="7">
    <location>
        <begin position="420"/>
        <end position="435"/>
    </location>
</feature>
<evidence type="ECO:0000256" key="6">
    <source>
        <dbReference type="ARBA" id="ARBA00023273"/>
    </source>
</evidence>
<dbReference type="Proteomes" id="UP001295444">
    <property type="component" value="Chromosome 12"/>
</dbReference>
<dbReference type="InterPro" id="IPR001611">
    <property type="entry name" value="Leu-rich_rpt"/>
</dbReference>
<evidence type="ECO:0000256" key="4">
    <source>
        <dbReference type="ARBA" id="ARBA00022737"/>
    </source>
</evidence>
<keyword evidence="4" id="KW-0677">Repeat</keyword>
<dbReference type="InterPro" id="IPR050576">
    <property type="entry name" value="Cilia_flagella_integrity"/>
</dbReference>
<evidence type="ECO:0000256" key="3">
    <source>
        <dbReference type="ARBA" id="ARBA00022614"/>
    </source>
</evidence>
<dbReference type="SMART" id="SM00365">
    <property type="entry name" value="LRR_SD22"/>
    <property type="match status" value="4"/>
</dbReference>
<sequence>MLSVCLCSPVQPAMLTRGEDVGQAAEGCGERDRLIQETRSDGTCEHHPDKTTKPETENQEGQICPPNTKKEKESGPRITKKFLRDLCKQHKLYITPYLNDTLYLHYKGFMHIENLEEYTGLKCLWLECNGLQKIENLNAQTELRCLFLHQNIINKIENLENLQKLDSLNLSNNYITTIENLSCLPVLSTLQIAHNQLQTIEDIEHLQECPYIRVLDLSHNKLQDPAIINILAKMPNLHVLNLLGNDVIRRIPNYRKTVTVQLKELTYLDDRPVFPKDRACAEAWATGGREAEKEEREKWETRERKKIQDSLDALSEIKRKAEERRNQKDLEKGPLPEDDTAGLEDQEILCRNKESKEKIKTFVEDAFRANEELCENTKRADSTSLPSVLIQTPLKDEEKADEVPPSEKTECVSEDEGENQQRNNSKSNKENSCTLDTQTALTNDIISEVSQAKMTREGAFTTDLKDAEDIETIHLDSTSAKLYIDDLPDLEEVDVDELITNDNIKTDQKIYRPKIEVISGDSDESDNEWEKEIGTVEINEDLNSTENAFIQPRHDQPVNMNCQKELILPSDVDRSLQRSSRPLIVELDSGEINVKVDETESGNVDVSSSVFSEDKGEVKVEVVSLPIGLMEEEEDIEFGLD</sequence>
<feature type="compositionally biased region" description="Basic and acidic residues" evidence="7">
    <location>
        <begin position="394"/>
        <end position="411"/>
    </location>
</feature>
<feature type="compositionally biased region" description="Basic and acidic residues" evidence="7">
    <location>
        <begin position="318"/>
        <end position="335"/>
    </location>
</feature>
<feature type="compositionally biased region" description="Basic and acidic residues" evidence="7">
    <location>
        <begin position="39"/>
        <end position="56"/>
    </location>
</feature>
<protein>
    <submittedName>
        <fullName evidence="8">Dynein assembly factor 1, axonemal</fullName>
    </submittedName>
</protein>
<feature type="region of interest" description="Disordered" evidence="7">
    <location>
        <begin position="318"/>
        <end position="343"/>
    </location>
</feature>
<keyword evidence="6" id="KW-0966">Cell projection</keyword>
<keyword evidence="5" id="KW-0969">Cilium</keyword>
<feature type="region of interest" description="Disordered" evidence="7">
    <location>
        <begin position="39"/>
        <end position="75"/>
    </location>
</feature>
<name>A0AAD1TI84_PELCU</name>
<dbReference type="GO" id="GO:0035082">
    <property type="term" value="P:axoneme assembly"/>
    <property type="evidence" value="ECO:0007669"/>
    <property type="project" value="TreeGrafter"/>
</dbReference>
<accession>A0AAD1TI84</accession>
<keyword evidence="9" id="KW-1185">Reference proteome</keyword>
<dbReference type="PANTHER" id="PTHR45973">
    <property type="entry name" value="PROTEIN PHOSPHATASE 1 REGULATORY SUBUNIT SDS22-RELATED"/>
    <property type="match status" value="1"/>
</dbReference>
<dbReference type="GO" id="GO:0005930">
    <property type="term" value="C:axoneme"/>
    <property type="evidence" value="ECO:0007669"/>
    <property type="project" value="TreeGrafter"/>
</dbReference>
<dbReference type="EMBL" id="OW240923">
    <property type="protein sequence ID" value="CAH2324520.1"/>
    <property type="molecule type" value="Genomic_DNA"/>
</dbReference>
<dbReference type="InterPro" id="IPR032675">
    <property type="entry name" value="LRR_dom_sf"/>
</dbReference>
<feature type="region of interest" description="Disordered" evidence="7">
    <location>
        <begin position="285"/>
        <end position="305"/>
    </location>
</feature>
<dbReference type="Pfam" id="PF14580">
    <property type="entry name" value="LRR_9"/>
    <property type="match status" value="1"/>
</dbReference>
<comment type="similarity">
    <text evidence="2">Belongs to the DNAAF1 family.</text>
</comment>
<dbReference type="SUPFAM" id="SSF52075">
    <property type="entry name" value="Outer arm dynein light chain 1"/>
    <property type="match status" value="1"/>
</dbReference>
<dbReference type="Gene3D" id="3.80.10.10">
    <property type="entry name" value="Ribonuclease Inhibitor"/>
    <property type="match status" value="2"/>
</dbReference>
<dbReference type="FunFam" id="3.80.10.10:FF:000166">
    <property type="entry name" value="Dynein assembly factor 1, axonemal"/>
    <property type="match status" value="1"/>
</dbReference>
<dbReference type="GO" id="GO:0070840">
    <property type="term" value="F:dynein complex binding"/>
    <property type="evidence" value="ECO:0007669"/>
    <property type="project" value="TreeGrafter"/>
</dbReference>
<evidence type="ECO:0000313" key="8">
    <source>
        <dbReference type="EMBL" id="CAH2324520.1"/>
    </source>
</evidence>
<evidence type="ECO:0000256" key="2">
    <source>
        <dbReference type="ARBA" id="ARBA00006453"/>
    </source>
</evidence>
<evidence type="ECO:0000313" key="9">
    <source>
        <dbReference type="Proteomes" id="UP001295444"/>
    </source>
</evidence>
<evidence type="ECO:0000256" key="1">
    <source>
        <dbReference type="ARBA" id="ARBA00004138"/>
    </source>
</evidence>
<feature type="compositionally biased region" description="Basic and acidic residues" evidence="7">
    <location>
        <begin position="289"/>
        <end position="305"/>
    </location>
</feature>
<feature type="region of interest" description="Disordered" evidence="7">
    <location>
        <begin position="377"/>
        <end position="435"/>
    </location>
</feature>
<organism evidence="8 9">
    <name type="scientific">Pelobates cultripes</name>
    <name type="common">Western spadefoot toad</name>
    <dbReference type="NCBI Taxonomy" id="61616"/>
    <lineage>
        <taxon>Eukaryota</taxon>
        <taxon>Metazoa</taxon>
        <taxon>Chordata</taxon>
        <taxon>Craniata</taxon>
        <taxon>Vertebrata</taxon>
        <taxon>Euteleostomi</taxon>
        <taxon>Amphibia</taxon>
        <taxon>Batrachia</taxon>
        <taxon>Anura</taxon>
        <taxon>Pelobatoidea</taxon>
        <taxon>Pelobatidae</taxon>
        <taxon>Pelobates</taxon>
    </lineage>
</organism>
<comment type="subcellular location">
    <subcellularLocation>
        <location evidence="1">Cell projection</location>
        <location evidence="1">Cilium</location>
    </subcellularLocation>
</comment>